<name>A0ABY7DMR0_MYAAR</name>
<evidence type="ECO:0000256" key="2">
    <source>
        <dbReference type="ARBA" id="ARBA00004236"/>
    </source>
</evidence>
<dbReference type="Pfam" id="PF02932">
    <property type="entry name" value="Neur_chan_memb"/>
    <property type="match status" value="1"/>
</dbReference>
<accession>A0ABY7DMR0</accession>
<evidence type="ECO:0000256" key="3">
    <source>
        <dbReference type="ARBA" id="ARBA00022448"/>
    </source>
</evidence>
<evidence type="ECO:0000256" key="6">
    <source>
        <dbReference type="ARBA" id="ARBA00022729"/>
    </source>
</evidence>
<organism evidence="14 15">
    <name type="scientific">Mya arenaria</name>
    <name type="common">Soft-shell clam</name>
    <dbReference type="NCBI Taxonomy" id="6604"/>
    <lineage>
        <taxon>Eukaryota</taxon>
        <taxon>Metazoa</taxon>
        <taxon>Spiralia</taxon>
        <taxon>Lophotrochozoa</taxon>
        <taxon>Mollusca</taxon>
        <taxon>Bivalvia</taxon>
        <taxon>Autobranchia</taxon>
        <taxon>Heteroconchia</taxon>
        <taxon>Euheterodonta</taxon>
        <taxon>Imparidentia</taxon>
        <taxon>Neoheterodontei</taxon>
        <taxon>Myida</taxon>
        <taxon>Myoidea</taxon>
        <taxon>Myidae</taxon>
        <taxon>Mya</taxon>
    </lineage>
</organism>
<sequence>MSHIYLYQNNDGPPLVIETDMLIRSIGQISESDMDYSFQCYFRQRWTDERLKFDIRNITEVTLNNQFLSNIWKPNTFFLNGQKSHQHNIPRPNLFVRIRNDGRVYLSRRLTVKAACAMKLNLYPMDKPSCPLVIDGYTEDDILYRWKYAGTNRTSVDVVSDIRLSQFDLITVTSSNTTDHTPFGEFSILKVYIYFERHIGFFILQTYLPCSMITCLSWVSFWINRDAAPARVLLGVTTILATAGIGMTVREGLPRVSYATALDTYLNVCVVYEMAAMIEYAAVNYFTKVLPLEGGADSSDEEVENVDPPDPNLRSVDSCRKNRRKRQNSFGRLFLKCLTGNLKYRSQLRGRGNPDTGNAVSNIDVWCRYVFPVTFLAITLA</sequence>
<dbReference type="CDD" id="cd19049">
    <property type="entry name" value="LGIC_TM_anion"/>
    <property type="match status" value="1"/>
</dbReference>
<evidence type="ECO:0000256" key="11">
    <source>
        <dbReference type="RuleBase" id="RU000687"/>
    </source>
</evidence>
<feature type="domain" description="Neurotransmitter-gated ion-channel ligand-binding" evidence="12">
    <location>
        <begin position="9"/>
        <end position="198"/>
    </location>
</feature>
<keyword evidence="3 11" id="KW-0813">Transport</keyword>
<keyword evidence="9 11" id="KW-0472">Membrane</keyword>
<feature type="transmembrane region" description="Helical" evidence="11">
    <location>
        <begin position="229"/>
        <end position="249"/>
    </location>
</feature>
<dbReference type="Pfam" id="PF02931">
    <property type="entry name" value="Neur_chan_LBD"/>
    <property type="match status" value="1"/>
</dbReference>
<gene>
    <name evidence="14" type="ORF">MAR_023359</name>
</gene>
<dbReference type="SUPFAM" id="SSF90112">
    <property type="entry name" value="Neurotransmitter-gated ion-channel transmembrane pore"/>
    <property type="match status" value="1"/>
</dbReference>
<dbReference type="InterPro" id="IPR006028">
    <property type="entry name" value="GABAA/Glycine_rcpt"/>
</dbReference>
<feature type="transmembrane region" description="Helical" evidence="11">
    <location>
        <begin position="199"/>
        <end position="223"/>
    </location>
</feature>
<dbReference type="PANTHER" id="PTHR18945">
    <property type="entry name" value="NEUROTRANSMITTER GATED ION CHANNEL"/>
    <property type="match status" value="1"/>
</dbReference>
<evidence type="ECO:0000256" key="1">
    <source>
        <dbReference type="ARBA" id="ARBA00004141"/>
    </source>
</evidence>
<comment type="similarity">
    <text evidence="11">Belongs to the ligand-gated ion channel (TC 1.A.9) family.</text>
</comment>
<keyword evidence="10 11" id="KW-0407">Ion channel</keyword>
<evidence type="ECO:0000256" key="4">
    <source>
        <dbReference type="ARBA" id="ARBA00022475"/>
    </source>
</evidence>
<evidence type="ECO:0000259" key="13">
    <source>
        <dbReference type="Pfam" id="PF02932"/>
    </source>
</evidence>
<evidence type="ECO:0000313" key="15">
    <source>
        <dbReference type="Proteomes" id="UP001164746"/>
    </source>
</evidence>
<keyword evidence="4" id="KW-1003">Cell membrane</keyword>
<comment type="caution">
    <text evidence="11">Lacks conserved residue(s) required for the propagation of feature annotation.</text>
</comment>
<dbReference type="SUPFAM" id="SSF63712">
    <property type="entry name" value="Nicotinic receptor ligand binding domain-like"/>
    <property type="match status" value="1"/>
</dbReference>
<reference evidence="14" key="1">
    <citation type="submission" date="2022-11" db="EMBL/GenBank/DDBJ databases">
        <title>Centuries of genome instability and evolution in soft-shell clam transmissible cancer (bioRxiv).</title>
        <authorList>
            <person name="Hart S.F.M."/>
            <person name="Yonemitsu M.A."/>
            <person name="Giersch R.M."/>
            <person name="Beal B.F."/>
            <person name="Arriagada G."/>
            <person name="Davis B.W."/>
            <person name="Ostrander E.A."/>
            <person name="Goff S.P."/>
            <person name="Metzger M.J."/>
        </authorList>
    </citation>
    <scope>NUCLEOTIDE SEQUENCE</scope>
    <source>
        <strain evidence="14">MELC-2E11</strain>
        <tissue evidence="14">Siphon/mantle</tissue>
    </source>
</reference>
<dbReference type="PRINTS" id="PR00253">
    <property type="entry name" value="GABAARECEPTR"/>
</dbReference>
<dbReference type="Proteomes" id="UP001164746">
    <property type="component" value="Chromosome 3"/>
</dbReference>
<keyword evidence="5 11" id="KW-0812">Transmembrane</keyword>
<keyword evidence="15" id="KW-1185">Reference proteome</keyword>
<dbReference type="InterPro" id="IPR018000">
    <property type="entry name" value="Neurotransmitter_ion_chnl_CS"/>
</dbReference>
<protein>
    <submittedName>
        <fullName evidence="14">GBRA6-like protein</fullName>
    </submittedName>
</protein>
<dbReference type="InterPro" id="IPR036734">
    <property type="entry name" value="Neur_chan_lig-bd_sf"/>
</dbReference>
<evidence type="ECO:0000256" key="7">
    <source>
        <dbReference type="ARBA" id="ARBA00022989"/>
    </source>
</evidence>
<proteinExistence type="inferred from homology"/>
<keyword evidence="7 11" id="KW-1133">Transmembrane helix</keyword>
<feature type="domain" description="Neurotransmitter-gated ion-channel transmembrane" evidence="13">
    <location>
        <begin position="206"/>
        <end position="288"/>
    </location>
</feature>
<dbReference type="InterPro" id="IPR038050">
    <property type="entry name" value="Neuro_actylchol_rec"/>
</dbReference>
<dbReference type="EMBL" id="CP111014">
    <property type="protein sequence ID" value="WAQ98986.1"/>
    <property type="molecule type" value="Genomic_DNA"/>
</dbReference>
<dbReference type="InterPro" id="IPR006029">
    <property type="entry name" value="Neurotrans-gated_channel_TM"/>
</dbReference>
<evidence type="ECO:0000259" key="12">
    <source>
        <dbReference type="Pfam" id="PF02931"/>
    </source>
</evidence>
<evidence type="ECO:0000256" key="10">
    <source>
        <dbReference type="ARBA" id="ARBA00023303"/>
    </source>
</evidence>
<dbReference type="InterPro" id="IPR006201">
    <property type="entry name" value="Neur_channel"/>
</dbReference>
<evidence type="ECO:0000256" key="5">
    <source>
        <dbReference type="ARBA" id="ARBA00022692"/>
    </source>
</evidence>
<dbReference type="Gene3D" id="1.20.58.390">
    <property type="entry name" value="Neurotransmitter-gated ion-channel transmembrane domain"/>
    <property type="match status" value="1"/>
</dbReference>
<evidence type="ECO:0000256" key="8">
    <source>
        <dbReference type="ARBA" id="ARBA00023065"/>
    </source>
</evidence>
<evidence type="ECO:0000313" key="14">
    <source>
        <dbReference type="EMBL" id="WAQ98986.1"/>
    </source>
</evidence>
<dbReference type="PRINTS" id="PR00252">
    <property type="entry name" value="NRIONCHANNEL"/>
</dbReference>
<dbReference type="Gene3D" id="2.70.170.10">
    <property type="entry name" value="Neurotransmitter-gated ion-channel ligand-binding domain"/>
    <property type="match status" value="1"/>
</dbReference>
<dbReference type="InterPro" id="IPR006202">
    <property type="entry name" value="Neur_chan_lig-bd"/>
</dbReference>
<keyword evidence="6" id="KW-0732">Signal</keyword>
<dbReference type="PROSITE" id="PS00236">
    <property type="entry name" value="NEUROTR_ION_CHANNEL"/>
    <property type="match status" value="1"/>
</dbReference>
<keyword evidence="8 11" id="KW-0406">Ion transport</keyword>
<evidence type="ECO:0000256" key="9">
    <source>
        <dbReference type="ARBA" id="ARBA00023136"/>
    </source>
</evidence>
<comment type="subcellular location">
    <subcellularLocation>
        <location evidence="2">Cell membrane</location>
    </subcellularLocation>
    <subcellularLocation>
        <location evidence="1">Membrane</location>
        <topology evidence="1">Multi-pass membrane protein</topology>
    </subcellularLocation>
</comment>
<dbReference type="InterPro" id="IPR036719">
    <property type="entry name" value="Neuro-gated_channel_TM_sf"/>
</dbReference>